<name>A0A1L9TJZ0_9EURO</name>
<comment type="function">
    <text evidence="8">Membrane-associated protein that warps the membrane surface to access and bind aromatic isoprenes with high specificity, including ubiquinone (CoQ) isoprene intermediates and presents them directly to Coq7, therefore facilitating the Coq7-mediated hydroxylase step. Participates in the biosynthesis of coenzyme Q, also named ubiquinone, an essential lipid-soluble electron transporter for aerobic cellular respiration.</text>
</comment>
<keyword evidence="5" id="KW-0809">Transit peptide</keyword>
<feature type="region of interest" description="Disordered" evidence="9">
    <location>
        <begin position="39"/>
        <end position="71"/>
    </location>
</feature>
<dbReference type="EMBL" id="KV878585">
    <property type="protein sequence ID" value="OJJ59749.1"/>
    <property type="molecule type" value="Genomic_DNA"/>
</dbReference>
<dbReference type="NCBIfam" id="TIGR02396">
    <property type="entry name" value="diverge_rpsU"/>
    <property type="match status" value="1"/>
</dbReference>
<dbReference type="GO" id="GO:0008289">
    <property type="term" value="F:lipid binding"/>
    <property type="evidence" value="ECO:0007669"/>
    <property type="project" value="UniProtKB-UniRule"/>
</dbReference>
<keyword evidence="7 8" id="KW-0496">Mitochondrion</keyword>
<dbReference type="OrthoDB" id="619536at2759"/>
<comment type="similarity">
    <text evidence="3 8">Belongs to the COQ9 family.</text>
</comment>
<sequence length="283" mass="31209">MSRPLLRPLRSCRNPLLSSSRCSQKTLLPYITAPISHNQQHLRQPALRTPSPNHRAYHSRHHPDPPPHEYTNSQTTILSAALKHVPSLGFTRDALTLGARDTGFLDVSIQLLPRGEFDLILFWLASRRGLLRAAVEQKGLLAGSQSASVEDKAKTLIMERLRMNSDIRHQWQDALALMSMPSNIPLSLSELHSLSSDILHLAGDVSVDASWYTKRLSISAIYASAEVVMTRDSSPDLSATEAFVTRRVEDSKTIGDKLSGAKQCLGFMGTTAVGLGRSWGLKI</sequence>
<keyword evidence="12" id="KW-1185">Reference proteome</keyword>
<dbReference type="Gene3D" id="1.10.357.10">
    <property type="entry name" value="Tetracycline Repressor, domain 2"/>
    <property type="match status" value="1"/>
</dbReference>
<reference evidence="12" key="1">
    <citation type="journal article" date="2017" name="Genome Biol.">
        <title>Comparative genomics reveals high biological diversity and specific adaptations in the industrially and medically important fungal genus Aspergillus.</title>
        <authorList>
            <person name="de Vries R.P."/>
            <person name="Riley R."/>
            <person name="Wiebenga A."/>
            <person name="Aguilar-Osorio G."/>
            <person name="Amillis S."/>
            <person name="Uchima C.A."/>
            <person name="Anderluh G."/>
            <person name="Asadollahi M."/>
            <person name="Askin M."/>
            <person name="Barry K."/>
            <person name="Battaglia E."/>
            <person name="Bayram O."/>
            <person name="Benocci T."/>
            <person name="Braus-Stromeyer S.A."/>
            <person name="Caldana C."/>
            <person name="Canovas D."/>
            <person name="Cerqueira G.C."/>
            <person name="Chen F."/>
            <person name="Chen W."/>
            <person name="Choi C."/>
            <person name="Clum A."/>
            <person name="Dos Santos R.A."/>
            <person name="Damasio A.R."/>
            <person name="Diallinas G."/>
            <person name="Emri T."/>
            <person name="Fekete E."/>
            <person name="Flipphi M."/>
            <person name="Freyberg S."/>
            <person name="Gallo A."/>
            <person name="Gournas C."/>
            <person name="Habgood R."/>
            <person name="Hainaut M."/>
            <person name="Harispe M.L."/>
            <person name="Henrissat B."/>
            <person name="Hilden K.S."/>
            <person name="Hope R."/>
            <person name="Hossain A."/>
            <person name="Karabika E."/>
            <person name="Karaffa L."/>
            <person name="Karanyi Z."/>
            <person name="Krasevec N."/>
            <person name="Kuo A."/>
            <person name="Kusch H."/>
            <person name="LaButti K."/>
            <person name="Lagendijk E.L."/>
            <person name="Lapidus A."/>
            <person name="Levasseur A."/>
            <person name="Lindquist E."/>
            <person name="Lipzen A."/>
            <person name="Logrieco A.F."/>
            <person name="MacCabe A."/>
            <person name="Maekelae M.R."/>
            <person name="Malavazi I."/>
            <person name="Melin P."/>
            <person name="Meyer V."/>
            <person name="Mielnichuk N."/>
            <person name="Miskei M."/>
            <person name="Molnar A.P."/>
            <person name="Mule G."/>
            <person name="Ngan C.Y."/>
            <person name="Orejas M."/>
            <person name="Orosz E."/>
            <person name="Ouedraogo J.P."/>
            <person name="Overkamp K.M."/>
            <person name="Park H.-S."/>
            <person name="Perrone G."/>
            <person name="Piumi F."/>
            <person name="Punt P.J."/>
            <person name="Ram A.F."/>
            <person name="Ramon A."/>
            <person name="Rauscher S."/>
            <person name="Record E."/>
            <person name="Riano-Pachon D.M."/>
            <person name="Robert V."/>
            <person name="Roehrig J."/>
            <person name="Ruller R."/>
            <person name="Salamov A."/>
            <person name="Salih N.S."/>
            <person name="Samson R.A."/>
            <person name="Sandor E."/>
            <person name="Sanguinetti M."/>
            <person name="Schuetze T."/>
            <person name="Sepcic K."/>
            <person name="Shelest E."/>
            <person name="Sherlock G."/>
            <person name="Sophianopoulou V."/>
            <person name="Squina F.M."/>
            <person name="Sun H."/>
            <person name="Susca A."/>
            <person name="Todd R.B."/>
            <person name="Tsang A."/>
            <person name="Unkles S.E."/>
            <person name="van de Wiele N."/>
            <person name="van Rossen-Uffink D."/>
            <person name="Oliveira J.V."/>
            <person name="Vesth T.C."/>
            <person name="Visser J."/>
            <person name="Yu J.-H."/>
            <person name="Zhou M."/>
            <person name="Andersen M.R."/>
            <person name="Archer D.B."/>
            <person name="Baker S.E."/>
            <person name="Benoit I."/>
            <person name="Brakhage A.A."/>
            <person name="Braus G.H."/>
            <person name="Fischer R."/>
            <person name="Frisvad J.C."/>
            <person name="Goldman G.H."/>
            <person name="Houbraken J."/>
            <person name="Oakley B."/>
            <person name="Pocsi I."/>
            <person name="Scazzocchio C."/>
            <person name="Seiboth B."/>
            <person name="vanKuyk P.A."/>
            <person name="Wortman J."/>
            <person name="Dyer P.S."/>
            <person name="Grigoriev I.V."/>
        </authorList>
    </citation>
    <scope>NUCLEOTIDE SEQUENCE [LARGE SCALE GENOMIC DNA]</scope>
    <source>
        <strain evidence="12">CBS 593.65</strain>
    </source>
</reference>
<dbReference type="InterPro" id="IPR012762">
    <property type="entry name" value="Ubiq_biosynth_COQ9"/>
</dbReference>
<evidence type="ECO:0000256" key="3">
    <source>
        <dbReference type="ARBA" id="ARBA00010766"/>
    </source>
</evidence>
<dbReference type="Pfam" id="PF08511">
    <property type="entry name" value="COQ9"/>
    <property type="match status" value="1"/>
</dbReference>
<keyword evidence="4 8" id="KW-0831">Ubiquinone biosynthesis</keyword>
<feature type="domain" description="COQ9 C-terminal" evidence="10">
    <location>
        <begin position="185"/>
        <end position="254"/>
    </location>
</feature>
<evidence type="ECO:0000256" key="7">
    <source>
        <dbReference type="ARBA" id="ARBA00023128"/>
    </source>
</evidence>
<accession>A0A1L9TJZ0</accession>
<dbReference type="Proteomes" id="UP000184356">
    <property type="component" value="Unassembled WGS sequence"/>
</dbReference>
<comment type="pathway">
    <text evidence="2 8">Cofactor biosynthesis; ubiquinone biosynthesis.</text>
</comment>
<evidence type="ECO:0000256" key="5">
    <source>
        <dbReference type="ARBA" id="ARBA00022946"/>
    </source>
</evidence>
<gene>
    <name evidence="11" type="ORF">ASPSYDRAFT_131610</name>
</gene>
<evidence type="ECO:0000259" key="10">
    <source>
        <dbReference type="Pfam" id="PF08511"/>
    </source>
</evidence>
<dbReference type="GO" id="GO:0005743">
    <property type="term" value="C:mitochondrial inner membrane"/>
    <property type="evidence" value="ECO:0007669"/>
    <property type="project" value="TreeGrafter"/>
</dbReference>
<evidence type="ECO:0000256" key="9">
    <source>
        <dbReference type="SAM" id="MobiDB-lite"/>
    </source>
</evidence>
<dbReference type="PANTHER" id="PTHR21427">
    <property type="entry name" value="UBIQUINONE BIOSYNTHESIS PROTEIN COQ9, MITOCHONDRIAL"/>
    <property type="match status" value="1"/>
</dbReference>
<dbReference type="GO" id="GO:0006744">
    <property type="term" value="P:ubiquinone biosynthetic process"/>
    <property type="evidence" value="ECO:0007669"/>
    <property type="project" value="UniProtKB-UniRule"/>
</dbReference>
<dbReference type="VEuPathDB" id="FungiDB:ASPSYDRAFT_131610"/>
<dbReference type="UniPathway" id="UPA00232"/>
<evidence type="ECO:0000313" key="11">
    <source>
        <dbReference type="EMBL" id="OJJ59749.1"/>
    </source>
</evidence>
<evidence type="ECO:0000313" key="12">
    <source>
        <dbReference type="Proteomes" id="UP000184356"/>
    </source>
</evidence>
<organism evidence="11 12">
    <name type="scientific">Aspergillus sydowii CBS 593.65</name>
    <dbReference type="NCBI Taxonomy" id="1036612"/>
    <lineage>
        <taxon>Eukaryota</taxon>
        <taxon>Fungi</taxon>
        <taxon>Dikarya</taxon>
        <taxon>Ascomycota</taxon>
        <taxon>Pezizomycotina</taxon>
        <taxon>Eurotiomycetes</taxon>
        <taxon>Eurotiomycetidae</taxon>
        <taxon>Eurotiales</taxon>
        <taxon>Aspergillaceae</taxon>
        <taxon>Aspergillus</taxon>
        <taxon>Aspergillus subgen. Nidulantes</taxon>
    </lineage>
</organism>
<evidence type="ECO:0000256" key="8">
    <source>
        <dbReference type="RuleBase" id="RU366063"/>
    </source>
</evidence>
<evidence type="ECO:0000256" key="2">
    <source>
        <dbReference type="ARBA" id="ARBA00004749"/>
    </source>
</evidence>
<evidence type="ECO:0000256" key="4">
    <source>
        <dbReference type="ARBA" id="ARBA00022688"/>
    </source>
</evidence>
<dbReference type="PANTHER" id="PTHR21427:SF19">
    <property type="entry name" value="UBIQUINONE BIOSYNTHESIS PROTEIN COQ9, MITOCHONDRIAL"/>
    <property type="match status" value="1"/>
</dbReference>
<dbReference type="AlphaFoldDB" id="A0A1L9TJZ0"/>
<dbReference type="STRING" id="1036612.A0A1L9TJZ0"/>
<dbReference type="FunFam" id="1.10.357.10:FF:000004">
    <property type="entry name" value="Ubiquinone biosynthesis protein COQ9, mitochondrial"/>
    <property type="match status" value="1"/>
</dbReference>
<proteinExistence type="inferred from homology"/>
<dbReference type="GeneID" id="63756656"/>
<protein>
    <recommendedName>
        <fullName evidence="8">Ubiquinone biosynthesis protein</fullName>
    </recommendedName>
</protein>
<comment type="subcellular location">
    <subcellularLocation>
        <location evidence="1 8">Mitochondrion</location>
    </subcellularLocation>
</comment>
<evidence type="ECO:0000256" key="6">
    <source>
        <dbReference type="ARBA" id="ARBA00023121"/>
    </source>
</evidence>
<dbReference type="InterPro" id="IPR013718">
    <property type="entry name" value="COQ9_C"/>
</dbReference>
<keyword evidence="6 8" id="KW-0446">Lipid-binding</keyword>
<evidence type="ECO:0000256" key="1">
    <source>
        <dbReference type="ARBA" id="ARBA00004173"/>
    </source>
</evidence>
<dbReference type="RefSeq" id="XP_040703555.1">
    <property type="nucleotide sequence ID" value="XM_040840583.1"/>
</dbReference>